<gene>
    <name evidence="3" type="ORF">GCM10022263_29900</name>
</gene>
<reference evidence="4" key="1">
    <citation type="journal article" date="2019" name="Int. J. Syst. Evol. Microbiol.">
        <title>The Global Catalogue of Microorganisms (GCM) 10K type strain sequencing project: providing services to taxonomists for standard genome sequencing and annotation.</title>
        <authorList>
            <consortium name="The Broad Institute Genomics Platform"/>
            <consortium name="The Broad Institute Genome Sequencing Center for Infectious Disease"/>
            <person name="Wu L."/>
            <person name="Ma J."/>
        </authorList>
    </citation>
    <scope>NUCLEOTIDE SEQUENCE [LARGE SCALE GENOMIC DNA]</scope>
    <source>
        <strain evidence="4">JCM 17460</strain>
    </source>
</reference>
<comment type="caution">
    <text evidence="3">The sequence shown here is derived from an EMBL/GenBank/DDBJ whole genome shotgun (WGS) entry which is preliminary data.</text>
</comment>
<evidence type="ECO:0000313" key="4">
    <source>
        <dbReference type="Proteomes" id="UP001500301"/>
    </source>
</evidence>
<dbReference type="PROSITE" id="PS51257">
    <property type="entry name" value="PROKAR_LIPOPROTEIN"/>
    <property type="match status" value="1"/>
</dbReference>
<accession>A0ABP6VVM7</accession>
<dbReference type="Pfam" id="PF19671">
    <property type="entry name" value="DUF6174"/>
    <property type="match status" value="1"/>
</dbReference>
<sequence length="167" mass="17413">MRLAAVTAALTVPLLLTASACSHESDRAADPTAAASTPDGTATASGTPGTPGTASYPAYGVPDYTYHLEVLCYCPQTGTVEVVVHDGEVTSATSLDGPRAGTPAPDFARLSIDDIIEQANSPAIAKARVRWPDGQDHPDSVMIDRIAQAIDDEVTYTIKDVQVTSQE</sequence>
<name>A0ABP6VVM7_9ACTN</name>
<dbReference type="InterPro" id="IPR046172">
    <property type="entry name" value="DUF6174"/>
</dbReference>
<keyword evidence="4" id="KW-1185">Reference proteome</keyword>
<keyword evidence="2" id="KW-0732">Signal</keyword>
<evidence type="ECO:0000256" key="1">
    <source>
        <dbReference type="SAM" id="MobiDB-lite"/>
    </source>
</evidence>
<feature type="signal peptide" evidence="2">
    <location>
        <begin position="1"/>
        <end position="18"/>
    </location>
</feature>
<feature type="compositionally biased region" description="Low complexity" evidence="1">
    <location>
        <begin position="30"/>
        <end position="52"/>
    </location>
</feature>
<organism evidence="3 4">
    <name type="scientific">Nocardioides daeguensis</name>
    <dbReference type="NCBI Taxonomy" id="908359"/>
    <lineage>
        <taxon>Bacteria</taxon>
        <taxon>Bacillati</taxon>
        <taxon>Actinomycetota</taxon>
        <taxon>Actinomycetes</taxon>
        <taxon>Propionibacteriales</taxon>
        <taxon>Nocardioidaceae</taxon>
        <taxon>Nocardioides</taxon>
    </lineage>
</organism>
<evidence type="ECO:0008006" key="5">
    <source>
        <dbReference type="Google" id="ProtNLM"/>
    </source>
</evidence>
<proteinExistence type="predicted"/>
<dbReference type="EMBL" id="BAABBB010000015">
    <property type="protein sequence ID" value="GAA3540462.1"/>
    <property type="molecule type" value="Genomic_DNA"/>
</dbReference>
<protein>
    <recommendedName>
        <fullName evidence="5">Lipoprotein</fullName>
    </recommendedName>
</protein>
<evidence type="ECO:0000256" key="2">
    <source>
        <dbReference type="SAM" id="SignalP"/>
    </source>
</evidence>
<feature type="chain" id="PRO_5046497816" description="Lipoprotein" evidence="2">
    <location>
        <begin position="19"/>
        <end position="167"/>
    </location>
</feature>
<feature type="region of interest" description="Disordered" evidence="1">
    <location>
        <begin position="27"/>
        <end position="52"/>
    </location>
</feature>
<dbReference type="RefSeq" id="WP_218235183.1">
    <property type="nucleotide sequence ID" value="NZ_BAABBB010000015.1"/>
</dbReference>
<dbReference type="Proteomes" id="UP001500301">
    <property type="component" value="Unassembled WGS sequence"/>
</dbReference>
<evidence type="ECO:0000313" key="3">
    <source>
        <dbReference type="EMBL" id="GAA3540462.1"/>
    </source>
</evidence>